<proteinExistence type="predicted"/>
<feature type="region of interest" description="Disordered" evidence="1">
    <location>
        <begin position="563"/>
        <end position="618"/>
    </location>
</feature>
<comment type="caution">
    <text evidence="2">The sequence shown here is derived from an EMBL/GenBank/DDBJ whole genome shotgun (WGS) entry which is preliminary data.</text>
</comment>
<protein>
    <submittedName>
        <fullName evidence="2">Mis12-Mtw1 protein family-domain-containing protein</fullName>
    </submittedName>
</protein>
<evidence type="ECO:0000313" key="3">
    <source>
        <dbReference type="Proteomes" id="UP000193986"/>
    </source>
</evidence>
<evidence type="ECO:0000256" key="1">
    <source>
        <dbReference type="SAM" id="MobiDB-lite"/>
    </source>
</evidence>
<dbReference type="GO" id="GO:0007059">
    <property type="term" value="P:chromosome segregation"/>
    <property type="evidence" value="ECO:0007669"/>
    <property type="project" value="InterPro"/>
</dbReference>
<sequence>MATRRASNRLSGGVEESKGGDNKLDNGRKRSGAEEVGDGSKKRKKDVKKQPSFKPQPVLHNSSDTPPEDLPVLLPPPPSGRKIARRRESTRAIRERVEQSPSPSRGAKRQKLDDERDDLRIGLAGDAGSLRGPPPKVDFLTFSTTTSASTSTSARARPGGARPTSPPSMRPPSGATSGSMAPPPFIKRTRKSLRGLGLLDRSEEEVVPVPDRETPMIRKNKELREAQSRRSSLGMRGQRASSSLGRGDISIPHTSVDSKMLYKHVTPTLPEPIRARHLLVWCAKRATDSALLAEGSSADRIKGKSKTKTEGPRTEEGDRLVKDIMEDLMGNLGKGNIDTNVFGPPGTVVQKGMPLHPHPRNVSNRKVAADITAVVKRCKEEENQWTGLINRANRKQADTIEMLNNKKARDAEPNQDGLEHEWMREAFELADGIVAEGEGDLVGMGEFADVEFKVDSLLQTSHRALQYSLQAQRFLDGIFSSLVADLRIRDRLGLPASLPAHESDSPDPVSVLSNTARASSSKPSASTVTSDPIHLLRALAAAEAVEQKEETVTAAAKVAPVPANLSLSTGPGAGGVGVGQTPRRGVGQGMTPRRTGGLGTTPGRGRVLTKSATPGPSN</sequence>
<dbReference type="OrthoDB" id="3364649at2759"/>
<dbReference type="PANTHER" id="PTHR14778:SF2">
    <property type="entry name" value="KINETOCHORE-ASSOCIATED PROTEIN DSN1 HOMOLOG"/>
    <property type="match status" value="1"/>
</dbReference>
<feature type="region of interest" description="Disordered" evidence="1">
    <location>
        <begin position="1"/>
        <end position="186"/>
    </location>
</feature>
<dbReference type="InterPro" id="IPR013218">
    <property type="entry name" value="Dsn1/Mis13"/>
</dbReference>
<feature type="compositionally biased region" description="Basic and acidic residues" evidence="1">
    <location>
        <begin position="218"/>
        <end position="228"/>
    </location>
</feature>
<feature type="compositionally biased region" description="Basic and acidic residues" evidence="1">
    <location>
        <begin position="86"/>
        <end position="98"/>
    </location>
</feature>
<dbReference type="PANTHER" id="PTHR14778">
    <property type="entry name" value="KINETOCHORE-ASSOCIATED PROTEIN DSN1 HOMOLOG"/>
    <property type="match status" value="1"/>
</dbReference>
<name>A0A1Y2BLN9_9TREE</name>
<organism evidence="2 3">
    <name type="scientific">Naematelia encephala</name>
    <dbReference type="NCBI Taxonomy" id="71784"/>
    <lineage>
        <taxon>Eukaryota</taxon>
        <taxon>Fungi</taxon>
        <taxon>Dikarya</taxon>
        <taxon>Basidiomycota</taxon>
        <taxon>Agaricomycotina</taxon>
        <taxon>Tremellomycetes</taxon>
        <taxon>Tremellales</taxon>
        <taxon>Naemateliaceae</taxon>
        <taxon>Naematelia</taxon>
    </lineage>
</organism>
<dbReference type="GO" id="GO:0051301">
    <property type="term" value="P:cell division"/>
    <property type="evidence" value="ECO:0007669"/>
    <property type="project" value="InterPro"/>
</dbReference>
<feature type="compositionally biased region" description="Low complexity" evidence="1">
    <location>
        <begin position="515"/>
        <end position="530"/>
    </location>
</feature>
<dbReference type="AlphaFoldDB" id="A0A1Y2BLN9"/>
<accession>A0A1Y2BLN9</accession>
<evidence type="ECO:0000313" key="2">
    <source>
        <dbReference type="EMBL" id="ORY35684.1"/>
    </source>
</evidence>
<keyword evidence="3" id="KW-1185">Reference proteome</keyword>
<feature type="compositionally biased region" description="Basic and acidic residues" evidence="1">
    <location>
        <begin position="110"/>
        <end position="120"/>
    </location>
</feature>
<dbReference type="GO" id="GO:0000444">
    <property type="term" value="C:MIS12/MIND type complex"/>
    <property type="evidence" value="ECO:0007669"/>
    <property type="project" value="InterPro"/>
</dbReference>
<dbReference type="Proteomes" id="UP000193986">
    <property type="component" value="Unassembled WGS sequence"/>
</dbReference>
<gene>
    <name evidence="2" type="ORF">BCR39DRAFT_555821</name>
</gene>
<reference evidence="2 3" key="1">
    <citation type="submission" date="2016-07" db="EMBL/GenBank/DDBJ databases">
        <title>Pervasive Adenine N6-methylation of Active Genes in Fungi.</title>
        <authorList>
            <consortium name="DOE Joint Genome Institute"/>
            <person name="Mondo S.J."/>
            <person name="Dannebaum R.O."/>
            <person name="Kuo R.C."/>
            <person name="Labutti K."/>
            <person name="Haridas S."/>
            <person name="Kuo A."/>
            <person name="Salamov A."/>
            <person name="Ahrendt S.R."/>
            <person name="Lipzen A."/>
            <person name="Sullivan W."/>
            <person name="Andreopoulos W.B."/>
            <person name="Clum A."/>
            <person name="Lindquist E."/>
            <person name="Daum C."/>
            <person name="Ramamoorthy G.K."/>
            <person name="Gryganskyi A."/>
            <person name="Culley D."/>
            <person name="Magnuson J.K."/>
            <person name="James T.Y."/>
            <person name="O'Malley M.A."/>
            <person name="Stajich J.E."/>
            <person name="Spatafora J.W."/>
            <person name="Visel A."/>
            <person name="Grigoriev I.V."/>
        </authorList>
    </citation>
    <scope>NUCLEOTIDE SEQUENCE [LARGE SCALE GENOMIC DNA]</scope>
    <source>
        <strain evidence="2 3">68-887.2</strain>
    </source>
</reference>
<dbReference type="Pfam" id="PF08202">
    <property type="entry name" value="MIS13"/>
    <property type="match status" value="1"/>
</dbReference>
<dbReference type="InParanoid" id="A0A1Y2BLN9"/>
<dbReference type="EMBL" id="MCFC01000001">
    <property type="protein sequence ID" value="ORY35684.1"/>
    <property type="molecule type" value="Genomic_DNA"/>
</dbReference>
<dbReference type="STRING" id="71784.A0A1Y2BLN9"/>
<feature type="compositionally biased region" description="Low complexity" evidence="1">
    <location>
        <begin position="143"/>
        <end position="157"/>
    </location>
</feature>
<feature type="region of interest" description="Disordered" evidence="1">
    <location>
        <begin position="218"/>
        <end position="251"/>
    </location>
</feature>
<feature type="compositionally biased region" description="Basic and acidic residues" evidence="1">
    <location>
        <begin position="15"/>
        <end position="33"/>
    </location>
</feature>
<feature type="region of interest" description="Disordered" evidence="1">
    <location>
        <begin position="496"/>
        <end position="530"/>
    </location>
</feature>